<evidence type="ECO:0000256" key="4">
    <source>
        <dbReference type="ARBA" id="ARBA00022454"/>
    </source>
</evidence>
<dbReference type="AlphaFoldDB" id="A0A8J5C8D7"/>
<evidence type="ECO:0000256" key="1">
    <source>
        <dbReference type="ARBA" id="ARBA00004123"/>
    </source>
</evidence>
<dbReference type="InterPro" id="IPR040260">
    <property type="entry name" value="RFA2-like"/>
</dbReference>
<dbReference type="PANTHER" id="PTHR13989:SF33">
    <property type="entry name" value="CST COMPLEX SUBUNIT STN1"/>
    <property type="match status" value="1"/>
</dbReference>
<dbReference type="Gene3D" id="2.40.50.140">
    <property type="entry name" value="Nucleic acid-binding proteins"/>
    <property type="match status" value="1"/>
</dbReference>
<sequence>MSRRVAAIVVLSLHVSYCPVLSRLVMSHLFPSSTVNLIFNKMNVFRAVHVKLIARDFFSLTIHIPPNYAPTFFRRGMQVWRVETVGVVVSKEHTGDYLRFIVDDGTGCIHCILDITDHSDLGLAAEVETEIALREAATVELGKLVRVRGMIKLGAGVGLQLTVRDVLVERDPNMETLYWMDCIRLAKSCYDHATRP</sequence>
<keyword evidence="9" id="KW-0732">Signal</keyword>
<evidence type="ECO:0000256" key="5">
    <source>
        <dbReference type="ARBA" id="ARBA00022895"/>
    </source>
</evidence>
<dbReference type="GO" id="GO:0005634">
    <property type="term" value="C:nucleus"/>
    <property type="evidence" value="ECO:0007669"/>
    <property type="project" value="UniProtKB-SubCell"/>
</dbReference>
<protein>
    <recommendedName>
        <fullName evidence="3">CST complex subunit STN1</fullName>
    </recommendedName>
    <alternativeName>
        <fullName evidence="8">Suppressor of cdc thirteen homolog</fullName>
    </alternativeName>
</protein>
<organism evidence="10 11">
    <name type="scientific">Zingiber officinale</name>
    <name type="common">Ginger</name>
    <name type="synonym">Amomum zingiber</name>
    <dbReference type="NCBI Taxonomy" id="94328"/>
    <lineage>
        <taxon>Eukaryota</taxon>
        <taxon>Viridiplantae</taxon>
        <taxon>Streptophyta</taxon>
        <taxon>Embryophyta</taxon>
        <taxon>Tracheophyta</taxon>
        <taxon>Spermatophyta</taxon>
        <taxon>Magnoliopsida</taxon>
        <taxon>Liliopsida</taxon>
        <taxon>Zingiberales</taxon>
        <taxon>Zingiberaceae</taxon>
        <taxon>Zingiber</taxon>
    </lineage>
</organism>
<evidence type="ECO:0000256" key="7">
    <source>
        <dbReference type="ARBA" id="ARBA00023242"/>
    </source>
</evidence>
<evidence type="ECO:0000313" key="10">
    <source>
        <dbReference type="EMBL" id="KAG6469542.1"/>
    </source>
</evidence>
<dbReference type="SUPFAM" id="SSF50249">
    <property type="entry name" value="Nucleic acid-binding proteins"/>
    <property type="match status" value="1"/>
</dbReference>
<accession>A0A8J5C8D7</accession>
<keyword evidence="11" id="KW-1185">Reference proteome</keyword>
<evidence type="ECO:0000256" key="9">
    <source>
        <dbReference type="SAM" id="SignalP"/>
    </source>
</evidence>
<dbReference type="EMBL" id="JACMSC010000021">
    <property type="protein sequence ID" value="KAG6469542.1"/>
    <property type="molecule type" value="Genomic_DNA"/>
</dbReference>
<comment type="caution">
    <text evidence="10">The sequence shown here is derived from an EMBL/GenBank/DDBJ whole genome shotgun (WGS) entry which is preliminary data.</text>
</comment>
<comment type="subcellular location">
    <subcellularLocation>
        <location evidence="2">Chromosome</location>
        <location evidence="2">Telomere</location>
    </subcellularLocation>
    <subcellularLocation>
        <location evidence="1">Nucleus</location>
    </subcellularLocation>
</comment>
<dbReference type="Proteomes" id="UP000734854">
    <property type="component" value="Unassembled WGS sequence"/>
</dbReference>
<name>A0A8J5C8D7_ZINOF</name>
<keyword evidence="5" id="KW-0779">Telomere</keyword>
<dbReference type="GO" id="GO:0003677">
    <property type="term" value="F:DNA binding"/>
    <property type="evidence" value="ECO:0007669"/>
    <property type="project" value="UniProtKB-KW"/>
</dbReference>
<keyword evidence="6" id="KW-0238">DNA-binding</keyword>
<feature type="signal peptide" evidence="9">
    <location>
        <begin position="1"/>
        <end position="22"/>
    </location>
</feature>
<evidence type="ECO:0000256" key="2">
    <source>
        <dbReference type="ARBA" id="ARBA00004574"/>
    </source>
</evidence>
<dbReference type="PANTHER" id="PTHR13989">
    <property type="entry name" value="REPLICATION PROTEIN A-RELATED"/>
    <property type="match status" value="1"/>
</dbReference>
<evidence type="ECO:0000256" key="8">
    <source>
        <dbReference type="ARBA" id="ARBA00030039"/>
    </source>
</evidence>
<evidence type="ECO:0000313" key="11">
    <source>
        <dbReference type="Proteomes" id="UP000734854"/>
    </source>
</evidence>
<dbReference type="GO" id="GO:0000781">
    <property type="term" value="C:chromosome, telomeric region"/>
    <property type="evidence" value="ECO:0007669"/>
    <property type="project" value="UniProtKB-SubCell"/>
</dbReference>
<keyword evidence="4" id="KW-0158">Chromosome</keyword>
<dbReference type="InterPro" id="IPR012340">
    <property type="entry name" value="NA-bd_OB-fold"/>
</dbReference>
<proteinExistence type="predicted"/>
<keyword evidence="7" id="KW-0539">Nucleus</keyword>
<evidence type="ECO:0000256" key="6">
    <source>
        <dbReference type="ARBA" id="ARBA00023125"/>
    </source>
</evidence>
<evidence type="ECO:0000256" key="3">
    <source>
        <dbReference type="ARBA" id="ARBA00017411"/>
    </source>
</evidence>
<reference evidence="10 11" key="1">
    <citation type="submission" date="2020-08" db="EMBL/GenBank/DDBJ databases">
        <title>Plant Genome Project.</title>
        <authorList>
            <person name="Zhang R.-G."/>
        </authorList>
    </citation>
    <scope>NUCLEOTIDE SEQUENCE [LARGE SCALE GENOMIC DNA]</scope>
    <source>
        <tissue evidence="10">Rhizome</tissue>
    </source>
</reference>
<gene>
    <name evidence="10" type="ORF">ZIOFF_070471</name>
</gene>
<feature type="chain" id="PRO_5035280104" description="CST complex subunit STN1" evidence="9">
    <location>
        <begin position="23"/>
        <end position="196"/>
    </location>
</feature>